<dbReference type="PANTHER" id="PTHR24057:SF0">
    <property type="entry name" value="PROTEIN KINASE SHAGGY-RELATED"/>
    <property type="match status" value="1"/>
</dbReference>
<dbReference type="SUPFAM" id="SSF56112">
    <property type="entry name" value="Protein kinase-like (PK-like)"/>
    <property type="match status" value="1"/>
</dbReference>
<keyword evidence="2" id="KW-0723">Serine/threonine-protein kinase</keyword>
<dbReference type="Gene3D" id="1.10.510.10">
    <property type="entry name" value="Transferase(Phosphotransferase) domain 1"/>
    <property type="match status" value="1"/>
</dbReference>
<dbReference type="InterPro" id="IPR050591">
    <property type="entry name" value="GSK-3"/>
</dbReference>
<evidence type="ECO:0000256" key="5">
    <source>
        <dbReference type="ARBA" id="ARBA00022777"/>
    </source>
</evidence>
<dbReference type="InterPro" id="IPR011009">
    <property type="entry name" value="Kinase-like_dom_sf"/>
</dbReference>
<keyword evidence="6" id="KW-0067">ATP-binding</keyword>
<evidence type="ECO:0000256" key="6">
    <source>
        <dbReference type="ARBA" id="ARBA00022840"/>
    </source>
</evidence>
<dbReference type="PROSITE" id="PS00108">
    <property type="entry name" value="PROTEIN_KINASE_ST"/>
    <property type="match status" value="1"/>
</dbReference>
<dbReference type="PROSITE" id="PS50011">
    <property type="entry name" value="PROTEIN_KINASE_DOM"/>
    <property type="match status" value="1"/>
</dbReference>
<dbReference type="GO" id="GO:0007165">
    <property type="term" value="P:signal transduction"/>
    <property type="evidence" value="ECO:0007669"/>
    <property type="project" value="TreeGrafter"/>
</dbReference>
<keyword evidence="5 8" id="KW-0418">Kinase</keyword>
<dbReference type="GO" id="GO:0004674">
    <property type="term" value="F:protein serine/threonine kinase activity"/>
    <property type="evidence" value="ECO:0007669"/>
    <property type="project" value="UniProtKB-KW"/>
</dbReference>
<dbReference type="PANTHER" id="PTHR24057">
    <property type="entry name" value="GLYCOGEN SYNTHASE KINASE-3 ALPHA"/>
    <property type="match status" value="1"/>
</dbReference>
<dbReference type="InterPro" id="IPR000719">
    <property type="entry name" value="Prot_kinase_dom"/>
</dbReference>
<dbReference type="GO" id="GO:0030154">
    <property type="term" value="P:cell differentiation"/>
    <property type="evidence" value="ECO:0007669"/>
    <property type="project" value="TreeGrafter"/>
</dbReference>
<organism evidence="8 9">
    <name type="scientific">Angomonas deanei</name>
    <dbReference type="NCBI Taxonomy" id="59799"/>
    <lineage>
        <taxon>Eukaryota</taxon>
        <taxon>Discoba</taxon>
        <taxon>Euglenozoa</taxon>
        <taxon>Kinetoplastea</taxon>
        <taxon>Metakinetoplastina</taxon>
        <taxon>Trypanosomatida</taxon>
        <taxon>Trypanosomatidae</taxon>
        <taxon>Strigomonadinae</taxon>
        <taxon>Angomonas</taxon>
    </lineage>
</organism>
<keyword evidence="3" id="KW-0808">Transferase</keyword>
<proteinExistence type="inferred from homology"/>
<keyword evidence="9" id="KW-1185">Reference proteome</keyword>
<accession>A0A7G2CEW6</accession>
<dbReference type="AlphaFoldDB" id="A0A7G2CEW6"/>
<dbReference type="VEuPathDB" id="TriTrypDB:ADEAN_000584800"/>
<dbReference type="Pfam" id="PF00069">
    <property type="entry name" value="Pkinase"/>
    <property type="match status" value="1"/>
</dbReference>
<evidence type="ECO:0000259" key="7">
    <source>
        <dbReference type="PROSITE" id="PS50011"/>
    </source>
</evidence>
<dbReference type="GO" id="GO:0005737">
    <property type="term" value="C:cytoplasm"/>
    <property type="evidence" value="ECO:0007669"/>
    <property type="project" value="TreeGrafter"/>
</dbReference>
<comment type="similarity">
    <text evidence="1">Belongs to the protein kinase superfamily. CMGC Ser/Thr protein kinase family. GSK-3 subfamily.</text>
</comment>
<dbReference type="OrthoDB" id="272141at2759"/>
<gene>
    <name evidence="8" type="ORF">ADEAN_000584800</name>
</gene>
<dbReference type="EMBL" id="LR877155">
    <property type="protein sequence ID" value="CAD2218360.1"/>
    <property type="molecule type" value="Genomic_DNA"/>
</dbReference>
<evidence type="ECO:0000256" key="3">
    <source>
        <dbReference type="ARBA" id="ARBA00022679"/>
    </source>
</evidence>
<protein>
    <submittedName>
        <fullName evidence="8">Protein kinase domain/Protein tyrosine kinase, putative</fullName>
    </submittedName>
</protein>
<dbReference type="SMART" id="SM00220">
    <property type="entry name" value="S_TKc"/>
    <property type="match status" value="1"/>
</dbReference>
<dbReference type="GO" id="GO:0005634">
    <property type="term" value="C:nucleus"/>
    <property type="evidence" value="ECO:0007669"/>
    <property type="project" value="TreeGrafter"/>
</dbReference>
<evidence type="ECO:0000256" key="1">
    <source>
        <dbReference type="ARBA" id="ARBA00005527"/>
    </source>
</evidence>
<evidence type="ECO:0000256" key="2">
    <source>
        <dbReference type="ARBA" id="ARBA00022527"/>
    </source>
</evidence>
<dbReference type="Proteomes" id="UP000515908">
    <property type="component" value="Chromosome 11"/>
</dbReference>
<reference evidence="8 9" key="1">
    <citation type="submission" date="2020-08" db="EMBL/GenBank/DDBJ databases">
        <authorList>
            <person name="Newling K."/>
            <person name="Davey J."/>
            <person name="Forrester S."/>
        </authorList>
    </citation>
    <scope>NUCLEOTIDE SEQUENCE [LARGE SCALE GENOMIC DNA]</scope>
    <source>
        <strain evidence="9">Crithidia deanei Carvalho (ATCC PRA-265)</strain>
    </source>
</reference>
<sequence>MSYVPQDLAAMKRSFFSSPETPVKCSFPVLLTKVVLFQAARALAFLHHKHIVHRDLKPANILIDPDTFRVQLCDLGSAKQIVSPSSAKNVSYICSRYYRAPELLFGSLHYDAEVDLWSLGCIAAEMLRTGGKVLFKGTTTMDQMAEIFKVLGAPSRQEMFLMNPQAAEAMAVTHEHYRNSGSFPSSIQEHSAVMGEEGTTTSTVDEESDYNHNYNVLKISALPMDKVLSQDASASGVQLIQQLLTYAPQKRMTAVQVLQHEFFADLFTDSQKDSEVVRLPNGKPLPVEMFLLTRQETAYLPSALQEKMTREAEKIKETIVRKK</sequence>
<keyword evidence="4" id="KW-0547">Nucleotide-binding</keyword>
<dbReference type="GO" id="GO:0005524">
    <property type="term" value="F:ATP binding"/>
    <property type="evidence" value="ECO:0007669"/>
    <property type="project" value="UniProtKB-KW"/>
</dbReference>
<feature type="domain" description="Protein kinase" evidence="7">
    <location>
        <begin position="1"/>
        <end position="263"/>
    </location>
</feature>
<evidence type="ECO:0000256" key="4">
    <source>
        <dbReference type="ARBA" id="ARBA00022741"/>
    </source>
</evidence>
<evidence type="ECO:0000313" key="9">
    <source>
        <dbReference type="Proteomes" id="UP000515908"/>
    </source>
</evidence>
<dbReference type="InterPro" id="IPR008271">
    <property type="entry name" value="Ser/Thr_kinase_AS"/>
</dbReference>
<name>A0A7G2CEW6_9TRYP</name>
<evidence type="ECO:0000313" key="8">
    <source>
        <dbReference type="EMBL" id="CAD2218360.1"/>
    </source>
</evidence>